<keyword evidence="5" id="KW-0233">DNA recombination</keyword>
<dbReference type="PROSITE" id="PS01043">
    <property type="entry name" value="TRANSPOSASE_IS30"/>
    <property type="match status" value="1"/>
</dbReference>
<dbReference type="NCBIfam" id="NF033563">
    <property type="entry name" value="transpos_IS30"/>
    <property type="match status" value="1"/>
</dbReference>
<dbReference type="PANTHER" id="PTHR10948:SF23">
    <property type="entry name" value="TRANSPOSASE INSI FOR INSERTION SEQUENCE ELEMENT IS30A-RELATED"/>
    <property type="match status" value="1"/>
</dbReference>
<dbReference type="Proteomes" id="UP000572680">
    <property type="component" value="Unassembled WGS sequence"/>
</dbReference>
<dbReference type="Gene3D" id="3.30.420.10">
    <property type="entry name" value="Ribonuclease H-like superfamily/Ribonuclease H"/>
    <property type="match status" value="1"/>
</dbReference>
<evidence type="ECO:0000313" key="8">
    <source>
        <dbReference type="Proteomes" id="UP000572680"/>
    </source>
</evidence>
<accession>A0A7W3LRY4</accession>
<gene>
    <name evidence="7" type="ORF">HNR61_004818</name>
</gene>
<organism evidence="7 8">
    <name type="scientific">Actinomadura namibiensis</name>
    <dbReference type="NCBI Taxonomy" id="182080"/>
    <lineage>
        <taxon>Bacteria</taxon>
        <taxon>Bacillati</taxon>
        <taxon>Actinomycetota</taxon>
        <taxon>Actinomycetes</taxon>
        <taxon>Streptosporangiales</taxon>
        <taxon>Thermomonosporaceae</taxon>
        <taxon>Actinomadura</taxon>
    </lineage>
</organism>
<dbReference type="GO" id="GO:0003677">
    <property type="term" value="F:DNA binding"/>
    <property type="evidence" value="ECO:0007669"/>
    <property type="project" value="UniProtKB-KW"/>
</dbReference>
<comment type="function">
    <text evidence="1">Required for the transposition of the insertion element.</text>
</comment>
<dbReference type="InterPro" id="IPR053392">
    <property type="entry name" value="Transposase_IS30-like"/>
</dbReference>
<sequence length="356" mass="40593">MGAELQHVRRFLRQTGGLRVPVRRRSCRHLNAVEREEISRGIAAGLSARAIGRLLERPASTISREIHRNGGRAAYRACEADTAAQLRARRPKQAKLASRPKLRALVEQCLDQRWSPEQISGWLRRTFPDPAMQVSHETIYLSLYDPRRRALDRKLSNRLRRGRPFRRPRKARKVTGQGRIQDMVSISQRPVEVEDRLVAGHWEGDLVMGSRPSAIATLVERTSRYVKLIALPEGIKSHQVRPHLTRSAMEIPTPLRLSVTWDRGREMAEHKNFTADTGMPVYFCRRRSPWQRGANENTNGLLRQYLPKSSDLRALAPADLDAIAAELNHRPRKMHGFRSADEVYADLCGQVDALIP</sequence>
<proteinExistence type="inferred from homology"/>
<dbReference type="GO" id="GO:0006313">
    <property type="term" value="P:DNA transposition"/>
    <property type="evidence" value="ECO:0007669"/>
    <property type="project" value="InterPro"/>
</dbReference>
<dbReference type="PROSITE" id="PS50994">
    <property type="entry name" value="INTEGRASE"/>
    <property type="match status" value="1"/>
</dbReference>
<evidence type="ECO:0000256" key="1">
    <source>
        <dbReference type="ARBA" id="ARBA00002190"/>
    </source>
</evidence>
<evidence type="ECO:0000256" key="3">
    <source>
        <dbReference type="ARBA" id="ARBA00022578"/>
    </source>
</evidence>
<dbReference type="InterPro" id="IPR051917">
    <property type="entry name" value="Transposase-Integrase"/>
</dbReference>
<comment type="similarity">
    <text evidence="2">Belongs to the transposase IS30 family.</text>
</comment>
<evidence type="ECO:0000259" key="6">
    <source>
        <dbReference type="PROSITE" id="PS50994"/>
    </source>
</evidence>
<reference evidence="7 8" key="1">
    <citation type="submission" date="2020-08" db="EMBL/GenBank/DDBJ databases">
        <title>Genomic Encyclopedia of Type Strains, Phase IV (KMG-IV): sequencing the most valuable type-strain genomes for metagenomic binning, comparative biology and taxonomic classification.</title>
        <authorList>
            <person name="Goeker M."/>
        </authorList>
    </citation>
    <scope>NUCLEOTIDE SEQUENCE [LARGE SCALE GENOMIC DNA]</scope>
    <source>
        <strain evidence="7 8">DSM 44197</strain>
    </source>
</reference>
<dbReference type="InterPro" id="IPR012337">
    <property type="entry name" value="RNaseH-like_sf"/>
</dbReference>
<keyword evidence="8" id="KW-1185">Reference proteome</keyword>
<dbReference type="Pfam" id="PF00665">
    <property type="entry name" value="rve"/>
    <property type="match status" value="1"/>
</dbReference>
<dbReference type="InterPro" id="IPR001584">
    <property type="entry name" value="Integrase_cat-core"/>
</dbReference>
<feature type="domain" description="Integrase catalytic" evidence="6">
    <location>
        <begin position="186"/>
        <end position="356"/>
    </location>
</feature>
<dbReference type="AlphaFoldDB" id="A0A7W3LRY4"/>
<name>A0A7W3LRY4_ACTNM</name>
<dbReference type="InterPro" id="IPR025246">
    <property type="entry name" value="IS30-like_HTH"/>
</dbReference>
<dbReference type="SUPFAM" id="SSF53098">
    <property type="entry name" value="Ribonuclease H-like"/>
    <property type="match status" value="1"/>
</dbReference>
<dbReference type="Pfam" id="PF13936">
    <property type="entry name" value="HTH_38"/>
    <property type="match status" value="1"/>
</dbReference>
<dbReference type="GO" id="GO:0005829">
    <property type="term" value="C:cytosol"/>
    <property type="evidence" value="ECO:0007669"/>
    <property type="project" value="TreeGrafter"/>
</dbReference>
<evidence type="ECO:0000313" key="7">
    <source>
        <dbReference type="EMBL" id="MBA8953168.1"/>
    </source>
</evidence>
<evidence type="ECO:0000256" key="5">
    <source>
        <dbReference type="ARBA" id="ARBA00023172"/>
    </source>
</evidence>
<evidence type="ECO:0000256" key="4">
    <source>
        <dbReference type="ARBA" id="ARBA00023125"/>
    </source>
</evidence>
<keyword evidence="3" id="KW-0815">Transposition</keyword>
<protein>
    <submittedName>
        <fullName evidence="7">IS30 family transposase</fullName>
    </submittedName>
</protein>
<dbReference type="InterPro" id="IPR036397">
    <property type="entry name" value="RNaseH_sf"/>
</dbReference>
<dbReference type="InterPro" id="IPR001598">
    <property type="entry name" value="Transposase_IS30_CS"/>
</dbReference>
<evidence type="ECO:0000256" key="2">
    <source>
        <dbReference type="ARBA" id="ARBA00006363"/>
    </source>
</evidence>
<dbReference type="GO" id="GO:0015074">
    <property type="term" value="P:DNA integration"/>
    <property type="evidence" value="ECO:0007669"/>
    <property type="project" value="InterPro"/>
</dbReference>
<dbReference type="GO" id="GO:0004803">
    <property type="term" value="F:transposase activity"/>
    <property type="evidence" value="ECO:0007669"/>
    <property type="project" value="InterPro"/>
</dbReference>
<comment type="caution">
    <text evidence="7">The sequence shown here is derived from an EMBL/GenBank/DDBJ whole genome shotgun (WGS) entry which is preliminary data.</text>
</comment>
<keyword evidence="4" id="KW-0238">DNA-binding</keyword>
<dbReference type="EMBL" id="JACJIA010000006">
    <property type="protein sequence ID" value="MBA8953168.1"/>
    <property type="molecule type" value="Genomic_DNA"/>
</dbReference>
<dbReference type="PANTHER" id="PTHR10948">
    <property type="entry name" value="TRANSPOSASE"/>
    <property type="match status" value="1"/>
</dbReference>